<dbReference type="PIRSF" id="PIRSF006487">
    <property type="entry name" value="GcvT"/>
    <property type="match status" value="1"/>
</dbReference>
<evidence type="ECO:0000313" key="6">
    <source>
        <dbReference type="Proteomes" id="UP000246894"/>
    </source>
</evidence>
<dbReference type="GO" id="GO:0032259">
    <property type="term" value="P:methylation"/>
    <property type="evidence" value="ECO:0007669"/>
    <property type="project" value="UniProtKB-KW"/>
</dbReference>
<dbReference type="NCBIfam" id="TIGR03317">
    <property type="entry name" value="ygfZ_signature"/>
    <property type="match status" value="1"/>
</dbReference>
<evidence type="ECO:0000256" key="1">
    <source>
        <dbReference type="ARBA" id="ARBA00022946"/>
    </source>
</evidence>
<dbReference type="Proteomes" id="UP000246894">
    <property type="component" value="Chromosome"/>
</dbReference>
<evidence type="ECO:0000259" key="3">
    <source>
        <dbReference type="Pfam" id="PF01571"/>
    </source>
</evidence>
<evidence type="ECO:0000256" key="2">
    <source>
        <dbReference type="PIRSR" id="PIRSR006487-1"/>
    </source>
</evidence>
<dbReference type="Pfam" id="PF01571">
    <property type="entry name" value="GCV_T"/>
    <property type="match status" value="1"/>
</dbReference>
<dbReference type="EMBL" id="CP023994">
    <property type="protein sequence ID" value="AWR22030.1"/>
    <property type="molecule type" value="Genomic_DNA"/>
</dbReference>
<evidence type="ECO:0000313" key="5">
    <source>
        <dbReference type="EMBL" id="AWR22030.1"/>
    </source>
</evidence>
<proteinExistence type="predicted"/>
<keyword evidence="5" id="KW-0489">Methyltransferase</keyword>
<dbReference type="GO" id="GO:0004047">
    <property type="term" value="F:aminomethyltransferase activity"/>
    <property type="evidence" value="ECO:0007669"/>
    <property type="project" value="UniProtKB-EC"/>
</dbReference>
<dbReference type="Pfam" id="PF08669">
    <property type="entry name" value="GCV_T_C"/>
    <property type="match status" value="1"/>
</dbReference>
<gene>
    <name evidence="5" type="ORF">AURMO_01442</name>
</gene>
<dbReference type="Gene3D" id="3.30.1360.120">
    <property type="entry name" value="Probable tRNA modification gtpase trme, domain 1"/>
    <property type="match status" value="1"/>
</dbReference>
<reference evidence="5 6" key="1">
    <citation type="submission" date="2017-10" db="EMBL/GenBank/DDBJ databases">
        <title>Genome of an Actinobacterium that displays light-enhanced growth.</title>
        <authorList>
            <person name="Maresca J.A."/>
            <person name="Hempel P."/>
            <person name="Shevchenko O."/>
            <person name="Miller K.J."/>
            <person name="Hahn M.W."/>
        </authorList>
    </citation>
    <scope>NUCLEOTIDE SEQUENCE [LARGE SCALE GENOMIC DNA]</scope>
    <source>
        <strain evidence="5 6">MWH-Mo1</strain>
    </source>
</reference>
<sequence>MADDASSASGDMPPSPLTALPGAIVGATGVASAYGNSLTEQRSLLAGSALVDLSDRGVIEVSGPDRLGWLDSLLSQRLDNLKPGQSAETLLLDPHGHVQHAMRVFEDGQTTWLLVDEGRSAELTKWLLKMRFMKQVEIIDRSAEMLTLGYFGELPDVLVPLILQPADVPVIWHDPWNEVAEGGWQYSAQEHPGTHWNYSEAVVPRSAANELVDLATAGVISFAGTDALEALRIAAWRPRIAAEGDDNALPHEFDWLRTAVHLNKGCYRGQETVAKVHNLGHPPRRLAFLSLDGVDVVLPEAGAAVLDGETEVGHITSAARHFEEGVIALAILKRNANTESELVVDAEGTRIPATQVVIVPPEAGRTANVPRLPRLGAVKREG</sequence>
<dbReference type="GO" id="GO:0016226">
    <property type="term" value="P:iron-sulfur cluster assembly"/>
    <property type="evidence" value="ECO:0007669"/>
    <property type="project" value="TreeGrafter"/>
</dbReference>
<keyword evidence="5" id="KW-0808">Transferase</keyword>
<keyword evidence="6" id="KW-1185">Reference proteome</keyword>
<feature type="binding site" evidence="2">
    <location>
        <position position="200"/>
    </location>
    <ligand>
        <name>substrate</name>
    </ligand>
</feature>
<dbReference type="InterPro" id="IPR017703">
    <property type="entry name" value="YgfZ/GCV_T_CS"/>
</dbReference>
<dbReference type="InterPro" id="IPR045179">
    <property type="entry name" value="YgfZ/GcvT"/>
</dbReference>
<dbReference type="InterPro" id="IPR027266">
    <property type="entry name" value="TrmE/GcvT-like"/>
</dbReference>
<dbReference type="KEGG" id="aum:AURMO_01442"/>
<feature type="domain" description="GCVT N-terminal" evidence="3">
    <location>
        <begin position="39"/>
        <end position="149"/>
    </location>
</feature>
<organism evidence="5 6">
    <name type="scientific">Aurantimicrobium photophilum</name>
    <dbReference type="NCBI Taxonomy" id="1987356"/>
    <lineage>
        <taxon>Bacteria</taxon>
        <taxon>Bacillati</taxon>
        <taxon>Actinomycetota</taxon>
        <taxon>Actinomycetes</taxon>
        <taxon>Micrococcales</taxon>
        <taxon>Microbacteriaceae</taxon>
        <taxon>Aurantimicrobium</taxon>
    </lineage>
</organism>
<accession>A0A2Z3RZY3</accession>
<dbReference type="InterPro" id="IPR029043">
    <property type="entry name" value="GcvT/YgfZ_C"/>
</dbReference>
<evidence type="ECO:0000259" key="4">
    <source>
        <dbReference type="Pfam" id="PF08669"/>
    </source>
</evidence>
<name>A0A2Z3RZY3_9MICO</name>
<dbReference type="InterPro" id="IPR006222">
    <property type="entry name" value="GCVT_N"/>
</dbReference>
<dbReference type="SUPFAM" id="SSF103025">
    <property type="entry name" value="Folate-binding domain"/>
    <property type="match status" value="1"/>
</dbReference>
<dbReference type="EC" id="2.1.2.10" evidence="5"/>
<dbReference type="AlphaFoldDB" id="A0A2Z3RZY3"/>
<protein>
    <submittedName>
        <fullName evidence="5">Aminomethyltransferase</fullName>
        <ecNumber evidence="5">2.1.2.10</ecNumber>
    </submittedName>
</protein>
<dbReference type="PANTHER" id="PTHR22602">
    <property type="entry name" value="TRANSFERASE CAF17, MITOCHONDRIAL-RELATED"/>
    <property type="match status" value="1"/>
</dbReference>
<feature type="domain" description="Aminomethyltransferase C-terminal" evidence="4">
    <location>
        <begin position="284"/>
        <end position="356"/>
    </location>
</feature>
<dbReference type="RefSeq" id="WP_239406817.1">
    <property type="nucleotide sequence ID" value="NZ_CP023994.1"/>
</dbReference>
<keyword evidence="1" id="KW-0809">Transit peptide</keyword>
<dbReference type="SUPFAM" id="SSF101790">
    <property type="entry name" value="Aminomethyltransferase beta-barrel domain"/>
    <property type="match status" value="1"/>
</dbReference>
<dbReference type="GO" id="GO:0008168">
    <property type="term" value="F:methyltransferase activity"/>
    <property type="evidence" value="ECO:0007669"/>
    <property type="project" value="UniProtKB-KW"/>
</dbReference>
<dbReference type="PANTHER" id="PTHR22602:SF0">
    <property type="entry name" value="TRANSFERASE CAF17, MITOCHONDRIAL-RELATED"/>
    <property type="match status" value="1"/>
</dbReference>
<dbReference type="InterPro" id="IPR013977">
    <property type="entry name" value="GcvT_C"/>
</dbReference>